<dbReference type="PANTHER" id="PTHR10799">
    <property type="entry name" value="SNF2/RAD54 HELICASE FAMILY"/>
    <property type="match status" value="1"/>
</dbReference>
<dbReference type="EMBL" id="JAULSU010000001">
    <property type="protein sequence ID" value="KAK0632439.1"/>
    <property type="molecule type" value="Genomic_DNA"/>
</dbReference>
<keyword evidence="3" id="KW-0067">ATP-binding</keyword>
<feature type="domain" description="Helicase ATP-binding" evidence="5">
    <location>
        <begin position="476"/>
        <end position="653"/>
    </location>
</feature>
<reference evidence="7" key="1">
    <citation type="submission" date="2023-06" db="EMBL/GenBank/DDBJ databases">
        <title>Genome-scale phylogeny and comparative genomics of the fungal order Sordariales.</title>
        <authorList>
            <consortium name="Lawrence Berkeley National Laboratory"/>
            <person name="Hensen N."/>
            <person name="Bonometti L."/>
            <person name="Westerberg I."/>
            <person name="Brannstrom I.O."/>
            <person name="Guillou S."/>
            <person name="Cros-Aarteil S."/>
            <person name="Calhoun S."/>
            <person name="Haridas S."/>
            <person name="Kuo A."/>
            <person name="Mondo S."/>
            <person name="Pangilinan J."/>
            <person name="Riley R."/>
            <person name="Labutti K."/>
            <person name="Andreopoulos B."/>
            <person name="Lipzen A."/>
            <person name="Chen C."/>
            <person name="Yanf M."/>
            <person name="Daum C."/>
            <person name="Ng V."/>
            <person name="Clum A."/>
            <person name="Steindorff A."/>
            <person name="Ohm R."/>
            <person name="Martin F."/>
            <person name="Silar P."/>
            <person name="Natvig D."/>
            <person name="Lalanne C."/>
            <person name="Gautier V."/>
            <person name="Ament-Velasquez S.L."/>
            <person name="Kruys A."/>
            <person name="Hutchinson M.I."/>
            <person name="Powell A.J."/>
            <person name="Barry K."/>
            <person name="Miller A.N."/>
            <person name="Grigoriev I.V."/>
            <person name="Debuchy R."/>
            <person name="Gladieux P."/>
            <person name="Thoren M.H."/>
            <person name="Johannesson H."/>
        </authorList>
    </citation>
    <scope>NUCLEOTIDE SEQUENCE</scope>
    <source>
        <strain evidence="7">CBS 606.72</strain>
    </source>
</reference>
<accession>A0AA39XEH8</accession>
<dbReference type="GO" id="GO:0005524">
    <property type="term" value="F:ATP binding"/>
    <property type="evidence" value="ECO:0007669"/>
    <property type="project" value="InterPro"/>
</dbReference>
<name>A0AA39XEH8_9PEZI</name>
<proteinExistence type="predicted"/>
<keyword evidence="8" id="KW-1185">Reference proteome</keyword>
<dbReference type="SUPFAM" id="SSF52540">
    <property type="entry name" value="P-loop containing nucleoside triphosphate hydrolases"/>
    <property type="match status" value="2"/>
</dbReference>
<protein>
    <submittedName>
        <fullName evidence="7">SNF2 family N-terminal domain-containing protein</fullName>
    </submittedName>
</protein>
<dbReference type="SMART" id="SM00490">
    <property type="entry name" value="HELICc"/>
    <property type="match status" value="1"/>
</dbReference>
<dbReference type="InterPro" id="IPR000330">
    <property type="entry name" value="SNF2_N"/>
</dbReference>
<keyword evidence="1" id="KW-0547">Nucleotide-binding</keyword>
<dbReference type="Proteomes" id="UP001175000">
    <property type="component" value="Unassembled WGS sequence"/>
</dbReference>
<evidence type="ECO:0000256" key="2">
    <source>
        <dbReference type="ARBA" id="ARBA00022801"/>
    </source>
</evidence>
<dbReference type="PROSITE" id="PS51192">
    <property type="entry name" value="HELICASE_ATP_BIND_1"/>
    <property type="match status" value="1"/>
</dbReference>
<dbReference type="Pfam" id="PF00176">
    <property type="entry name" value="SNF2-rel_dom"/>
    <property type="match status" value="1"/>
</dbReference>
<evidence type="ECO:0000313" key="8">
    <source>
        <dbReference type="Proteomes" id="UP001175000"/>
    </source>
</evidence>
<gene>
    <name evidence="7" type="ORF">B0T14DRAFT_490803</name>
</gene>
<feature type="region of interest" description="Disordered" evidence="4">
    <location>
        <begin position="98"/>
        <end position="120"/>
    </location>
</feature>
<feature type="region of interest" description="Disordered" evidence="4">
    <location>
        <begin position="421"/>
        <end position="441"/>
    </location>
</feature>
<evidence type="ECO:0000256" key="3">
    <source>
        <dbReference type="ARBA" id="ARBA00022840"/>
    </source>
</evidence>
<dbReference type="InterPro" id="IPR001650">
    <property type="entry name" value="Helicase_C-like"/>
</dbReference>
<feature type="domain" description="Helicase C-terminal" evidence="6">
    <location>
        <begin position="843"/>
        <end position="1003"/>
    </location>
</feature>
<sequence>MAFPSSPAFAGRTSATILESPRNANFSDGIEDDDEASVVSQSPYFTQPTQIVDRTTLKPAAASIASSPRSIIEVPASSPFQPQSARQIGGRLANIMAPAGTAFRPPPKAQQPTRKIPAVERGVKRPIDVIMISDDELDAPAYKNVDSSGDERPSRGDIKPSSFRSKEPKTITNLAKNKPCAAEPASKRPFNVGSPLTSPTDKQYVRTMDWASSDSDSDSLPPLNSIAKFKYTEPKSKTAQAPPPPRRRLIQGRRKRESSPASSPAKPVQTTLDAVVSRQKKPVIVLSDTNDSVDEFAKDQSPESEDSPGVLAEELAFNDRVLNYLNTCNTIQLIAIANVKEESARLMLDHQPFSNIEAAKNVTISQKKQRKKSSRVAIGEEIVSAVKSYVRALDGIDHVMAVCDSKADSIKCSTSRWVMDTTGQPRSDAKSDDEKPLTPRSMGETKLVDLPVGQPKLMDGHCTMKSFQIYGLNWLFLLYQKNHGAILADDMGLGKTCQVISLICTIVDDWERNGRAQAKNQTWPNLIVVPPSTLANWKAEFKRFAPKLNVTLYQGSQAVRDEIADDILDDPSSHHVVLTSYTQVSRQEDIANLRRLAPNAAIFDEGHKMKNPKTKLYKDLIRVTASWRLILSGTPVQNNLMEMISLLQFIEPDLFRDHYDDLEALFSQKVSLTAVSQGALLYGERVARARSILEPFILQRKKEQVLKDLPPKTAKVVYCEMDEIQSAIYNDYERRFRKADSSQTTAVEKTGRDNDNNNVWIQLRKSAIHPQLFRRFFTDKKVEKIAQVLMKKVPQIELKQPNITHLTNEIKALSDFEIHLWCRDYKCIREYDIPDGSWMESAKVQALLKLIRQYQANGDRALVFTRYAKVIELLGESLAFEGIEYLSLQGNTDVSERQELINQFNSDPSIPVFLLTTGSGGTGINLTSANKVIIFDQSDNPQDDVQAENRAHRLGQTKPVEIIRLISKNTIEELVYKACQKKLELANKVTGWAAVEMSASEMEAAVREELLKGSGISTPPNESVRRRR</sequence>
<organism evidence="7 8">
    <name type="scientific">Immersiella caudata</name>
    <dbReference type="NCBI Taxonomy" id="314043"/>
    <lineage>
        <taxon>Eukaryota</taxon>
        <taxon>Fungi</taxon>
        <taxon>Dikarya</taxon>
        <taxon>Ascomycota</taxon>
        <taxon>Pezizomycotina</taxon>
        <taxon>Sordariomycetes</taxon>
        <taxon>Sordariomycetidae</taxon>
        <taxon>Sordariales</taxon>
        <taxon>Lasiosphaeriaceae</taxon>
        <taxon>Immersiella</taxon>
    </lineage>
</organism>
<evidence type="ECO:0000259" key="5">
    <source>
        <dbReference type="PROSITE" id="PS51192"/>
    </source>
</evidence>
<dbReference type="CDD" id="cd18793">
    <property type="entry name" value="SF2_C_SNF"/>
    <property type="match status" value="1"/>
</dbReference>
<keyword evidence="2" id="KW-0378">Hydrolase</keyword>
<feature type="region of interest" description="Disordered" evidence="4">
    <location>
        <begin position="135"/>
        <end position="274"/>
    </location>
</feature>
<comment type="caution">
    <text evidence="7">The sequence shown here is derived from an EMBL/GenBank/DDBJ whole genome shotgun (WGS) entry which is preliminary data.</text>
</comment>
<feature type="region of interest" description="Disordered" evidence="4">
    <location>
        <begin position="1"/>
        <end position="34"/>
    </location>
</feature>
<dbReference type="GO" id="GO:0016787">
    <property type="term" value="F:hydrolase activity"/>
    <property type="evidence" value="ECO:0007669"/>
    <property type="project" value="UniProtKB-KW"/>
</dbReference>
<dbReference type="Pfam" id="PF00271">
    <property type="entry name" value="Helicase_C"/>
    <property type="match status" value="1"/>
</dbReference>
<evidence type="ECO:0000256" key="1">
    <source>
        <dbReference type="ARBA" id="ARBA00022741"/>
    </source>
</evidence>
<evidence type="ECO:0000259" key="6">
    <source>
        <dbReference type="PROSITE" id="PS51194"/>
    </source>
</evidence>
<evidence type="ECO:0000313" key="7">
    <source>
        <dbReference type="EMBL" id="KAK0632439.1"/>
    </source>
</evidence>
<dbReference type="InterPro" id="IPR049730">
    <property type="entry name" value="SNF2/RAD54-like_C"/>
</dbReference>
<feature type="compositionally biased region" description="Polar residues" evidence="4">
    <location>
        <begin position="13"/>
        <end position="26"/>
    </location>
</feature>
<feature type="compositionally biased region" description="Basic residues" evidence="4">
    <location>
        <begin position="245"/>
        <end position="256"/>
    </location>
</feature>
<feature type="compositionally biased region" description="Basic and acidic residues" evidence="4">
    <location>
        <begin position="427"/>
        <end position="437"/>
    </location>
</feature>
<dbReference type="AlphaFoldDB" id="A0AA39XEH8"/>
<dbReference type="CDD" id="cd17919">
    <property type="entry name" value="DEXHc_Snf"/>
    <property type="match status" value="1"/>
</dbReference>
<dbReference type="SMART" id="SM00487">
    <property type="entry name" value="DEXDc"/>
    <property type="match status" value="1"/>
</dbReference>
<dbReference type="InterPro" id="IPR038718">
    <property type="entry name" value="SNF2-like_sf"/>
</dbReference>
<dbReference type="Gene3D" id="3.40.50.10810">
    <property type="entry name" value="Tandem AAA-ATPase domain"/>
    <property type="match status" value="1"/>
</dbReference>
<feature type="compositionally biased region" description="Basic and acidic residues" evidence="4">
    <location>
        <begin position="149"/>
        <end position="169"/>
    </location>
</feature>
<dbReference type="InterPro" id="IPR014001">
    <property type="entry name" value="Helicase_ATP-bd"/>
</dbReference>
<evidence type="ECO:0000256" key="4">
    <source>
        <dbReference type="SAM" id="MobiDB-lite"/>
    </source>
</evidence>
<dbReference type="InterPro" id="IPR027417">
    <property type="entry name" value="P-loop_NTPase"/>
</dbReference>
<dbReference type="Gene3D" id="3.40.50.300">
    <property type="entry name" value="P-loop containing nucleotide triphosphate hydrolases"/>
    <property type="match status" value="1"/>
</dbReference>
<dbReference type="PROSITE" id="PS51194">
    <property type="entry name" value="HELICASE_CTER"/>
    <property type="match status" value="1"/>
</dbReference>